<comment type="caution">
    <text evidence="1">The sequence shown here is derived from an EMBL/GenBank/DDBJ whole genome shotgun (WGS) entry which is preliminary data.</text>
</comment>
<gene>
    <name evidence="1" type="ORF">G4911_08590</name>
</gene>
<protein>
    <submittedName>
        <fullName evidence="1">Uncharacterized protein</fullName>
    </submittedName>
</protein>
<dbReference type="EMBL" id="JAAIKZ010000014">
    <property type="protein sequence ID" value="NEX74795.1"/>
    <property type="molecule type" value="Genomic_DNA"/>
</dbReference>
<reference evidence="1 2" key="1">
    <citation type="submission" date="2020-02" db="EMBL/GenBank/DDBJ databases">
        <title>Genome sequencing of Aeromonas rivipollensis.</title>
        <authorList>
            <person name="Fono-Tamo Ubani E.K."/>
            <person name="Lekota K.E."/>
        </authorList>
    </citation>
    <scope>NUCLEOTIDE SEQUENCE [LARGE SCALE GENOMIC DNA]</scope>
    <source>
        <strain evidence="1 2">G87</strain>
    </source>
</reference>
<evidence type="ECO:0000313" key="2">
    <source>
        <dbReference type="Proteomes" id="UP000480681"/>
    </source>
</evidence>
<dbReference type="RefSeq" id="WP_163148140.1">
    <property type="nucleotide sequence ID" value="NZ_JAAIKZ010000014.1"/>
</dbReference>
<evidence type="ECO:0000313" key="1">
    <source>
        <dbReference type="EMBL" id="NEX74795.1"/>
    </source>
</evidence>
<proteinExistence type="predicted"/>
<dbReference type="Proteomes" id="UP000480681">
    <property type="component" value="Unassembled WGS sequence"/>
</dbReference>
<accession>A0AAW9Y954</accession>
<organism evidence="1 2">
    <name type="scientific">Aeromonas rivipollensis</name>
    <dbReference type="NCBI Taxonomy" id="948519"/>
    <lineage>
        <taxon>Bacteria</taxon>
        <taxon>Pseudomonadati</taxon>
        <taxon>Pseudomonadota</taxon>
        <taxon>Gammaproteobacteria</taxon>
        <taxon>Aeromonadales</taxon>
        <taxon>Aeromonadaceae</taxon>
        <taxon>Aeromonas</taxon>
    </lineage>
</organism>
<sequence length="850" mass="93197">MAGVNVVLSAQTQKYIDEINKAKNSGDKSMNSMGQKAKDMGDKVTSAFNSPSAAINGFLGRLGPVGLAIGAVGGASVGLGIQLANMGQQVLETQKKMESLAKQNNMSVEAINKYGLAVSTTGMDFEKFADILKDVNDRTGDYLSTGGGAMMDYFDTIQGKLKRTADDFRGLSAIDTLKMINQDLIDVGASQAQITFVMESISSDASKLTGILRMSESEMDNMLKSYAVNRATLSSQVANDIQATQSNMEMLQNNFNAAMANSFRGLITLANRMTKAASDALYGISEGSKRQTIIGDYTNNKMEINSGNSQDFLDSAQDIQAQNRIDARARATSEVSGLPFGDEYWKKVDKLYNQYMEESNAKLANDVIKASDIQNAERINSEGKGTGGNAVAPSVKNAQEANQQLQTLNEQRTNILKEQGRLETQLQNAIGVETKKALEGQITNQKDLLSKNAESIKVVNGQIASYQKEATDKAEAGAKKRLQAQAFLAKSEEESAKAAHEVMIAQLKDYLKDGSLTKAEYDQAEIIAEQKLQDKLLEIQKKKAAAEEKILTEAYNKKQSIRDLELQFATDSKTQADIELEIQKAKVEEAYRIDQSANGNKVLSEQDKNNKLAELDRNHKLDQQERDDEYITSEATRKLENAELERELILQQYDQGLIDKDEANRLLVESDQKVTVAKRDMVMEQLGLMSELFRGSSQLAKEGSKQQKILFALEKSSAIASLGVQMWEKWGKAENWGEKAMILGQYGGAIASTAAVTLGQFHSGTDEVSETGSYILKQGERVIQPTANKDLTSYLENNKSSGSGEIIINSDFIVQGNLDGADQDRFIQMCLQHRDIISGAVRQSNMETGN</sequence>
<name>A0AAW9Y954_9GAMM</name>
<dbReference type="AlphaFoldDB" id="A0AAW9Y954"/>